<keyword evidence="2" id="KW-0472">Membrane</keyword>
<evidence type="ECO:0000259" key="3">
    <source>
        <dbReference type="Pfam" id="PF04478"/>
    </source>
</evidence>
<sequence length="233" mass="25608">MKLLLVLMAVATAQIVPNTIPTNTNTNTNAINTNAINTNINNNGSYSISSSISSVSSTILSDLYTTITYTPTATHGANNKKVHHGLSKKNRNIVIGCVVGIGVPLIVLTLFLLYVFCIRSPKTDFINSDGKVITAYRPNKITKWWNALMGREITEEYQSKSPLGGEASDFEDSELAYADDDDESLSYGASNMDSRQPNRNNSGASHPTRSNNLIMEEDRFYDEHGNELTTTNY</sequence>
<protein>
    <submittedName>
        <fullName evidence="4">Cell wall integrity sensor MID2</fullName>
    </submittedName>
</protein>
<feature type="region of interest" description="Disordered" evidence="1">
    <location>
        <begin position="183"/>
        <end position="233"/>
    </location>
</feature>
<evidence type="ECO:0000313" key="4">
    <source>
        <dbReference type="EMBL" id="KTB08455.1"/>
    </source>
</evidence>
<reference evidence="4 5" key="1">
    <citation type="submission" date="2015-10" db="EMBL/GenBank/DDBJ databases">
        <title>Draft genomes sequences of Candida glabrata isolates 1A, 1B, 2A, 2B, 3A and 3B.</title>
        <authorList>
            <person name="Haavelsrud O.E."/>
            <person name="Gaustad P."/>
        </authorList>
    </citation>
    <scope>NUCLEOTIDE SEQUENCE [LARGE SCALE GENOMIC DNA]</scope>
    <source>
        <strain evidence="4">910700640</strain>
    </source>
</reference>
<dbReference type="Proteomes" id="UP000054886">
    <property type="component" value="Unassembled WGS sequence"/>
</dbReference>
<evidence type="ECO:0000256" key="1">
    <source>
        <dbReference type="SAM" id="MobiDB-lite"/>
    </source>
</evidence>
<feature type="transmembrane region" description="Helical" evidence="2">
    <location>
        <begin position="93"/>
        <end position="116"/>
    </location>
</feature>
<evidence type="ECO:0000313" key="5">
    <source>
        <dbReference type="Proteomes" id="UP000054886"/>
    </source>
</evidence>
<dbReference type="Pfam" id="PF04478">
    <property type="entry name" value="Mid2"/>
    <property type="match status" value="1"/>
</dbReference>
<keyword evidence="2" id="KW-0812">Transmembrane</keyword>
<proteinExistence type="predicted"/>
<feature type="domain" description="Mid2" evidence="3">
    <location>
        <begin position="56"/>
        <end position="194"/>
    </location>
</feature>
<dbReference type="VEuPathDB" id="FungiDB:CAGL0G00858g"/>
<dbReference type="EMBL" id="LLZZ01000105">
    <property type="protein sequence ID" value="KTB08455.1"/>
    <property type="molecule type" value="Genomic_DNA"/>
</dbReference>
<organism evidence="4 5">
    <name type="scientific">Candida glabrata</name>
    <name type="common">Yeast</name>
    <name type="synonym">Torulopsis glabrata</name>
    <dbReference type="NCBI Taxonomy" id="5478"/>
    <lineage>
        <taxon>Eukaryota</taxon>
        <taxon>Fungi</taxon>
        <taxon>Dikarya</taxon>
        <taxon>Ascomycota</taxon>
        <taxon>Saccharomycotina</taxon>
        <taxon>Saccharomycetes</taxon>
        <taxon>Saccharomycetales</taxon>
        <taxon>Saccharomycetaceae</taxon>
        <taxon>Nakaseomyces</taxon>
    </lineage>
</organism>
<feature type="compositionally biased region" description="Polar residues" evidence="1">
    <location>
        <begin position="187"/>
        <end position="213"/>
    </location>
</feature>
<dbReference type="InterPro" id="IPR007567">
    <property type="entry name" value="Mid2_dom"/>
</dbReference>
<keyword evidence="2" id="KW-1133">Transmembrane helix</keyword>
<name>A0A0W0D9C4_CANGB</name>
<evidence type="ECO:0000256" key="2">
    <source>
        <dbReference type="SAM" id="Phobius"/>
    </source>
</evidence>
<dbReference type="VEuPathDB" id="FungiDB:B1J91_G00858g"/>
<dbReference type="VEuPathDB" id="FungiDB:GWK60_G00715"/>
<dbReference type="AlphaFoldDB" id="A0A0W0D9C4"/>
<comment type="caution">
    <text evidence="4">The sequence shown here is derived from an EMBL/GenBank/DDBJ whole genome shotgun (WGS) entry which is preliminary data.</text>
</comment>
<accession>A0A0W0D9C4</accession>
<dbReference type="VEuPathDB" id="FungiDB:GVI51_G00715"/>
<feature type="compositionally biased region" description="Basic and acidic residues" evidence="1">
    <location>
        <begin position="216"/>
        <end position="226"/>
    </location>
</feature>
<gene>
    <name evidence="4" type="ORF">AO440_001518</name>
</gene>